<dbReference type="AlphaFoldDB" id="A0AB34H3K3"/>
<sequence>MRVQAPPFVILSLPTSSRSLELDKEGATQALVRHSCCTCRLSCPDEEVRGQDAKFGQPPFPPLPFPLSLGRPGAPPHTVTWERRPSPTPAENRVWSRVCRNRTTRESQNLSCPPAHSVLEAHTAASLTHLLCTWACVLQCNGVATLKFFAVEYFILQLTFSKRSLMENGARCEQSRPAQCGLTANGPEAPGAQGSRGASSAGAQPAREDKVARGLSRWVGWVQEGRRGEPRPHDHEQRPLGTLPVQACEASLREPCGCQ</sequence>
<protein>
    <submittedName>
        <fullName evidence="2">Uncharacterized protein</fullName>
    </submittedName>
</protein>
<proteinExistence type="predicted"/>
<keyword evidence="3" id="KW-1185">Reference proteome</keyword>
<feature type="compositionally biased region" description="Basic and acidic residues" evidence="1">
    <location>
        <begin position="224"/>
        <end position="238"/>
    </location>
</feature>
<evidence type="ECO:0000256" key="1">
    <source>
        <dbReference type="SAM" id="MobiDB-lite"/>
    </source>
</evidence>
<feature type="compositionally biased region" description="Low complexity" evidence="1">
    <location>
        <begin position="189"/>
        <end position="205"/>
    </location>
</feature>
<evidence type="ECO:0000313" key="3">
    <source>
        <dbReference type="Proteomes" id="UP001159641"/>
    </source>
</evidence>
<organism evidence="2 3">
    <name type="scientific">Eschrichtius robustus</name>
    <name type="common">California gray whale</name>
    <name type="synonym">Eschrichtius gibbosus</name>
    <dbReference type="NCBI Taxonomy" id="9764"/>
    <lineage>
        <taxon>Eukaryota</taxon>
        <taxon>Metazoa</taxon>
        <taxon>Chordata</taxon>
        <taxon>Craniata</taxon>
        <taxon>Vertebrata</taxon>
        <taxon>Euteleostomi</taxon>
        <taxon>Mammalia</taxon>
        <taxon>Eutheria</taxon>
        <taxon>Laurasiatheria</taxon>
        <taxon>Artiodactyla</taxon>
        <taxon>Whippomorpha</taxon>
        <taxon>Cetacea</taxon>
        <taxon>Mysticeti</taxon>
        <taxon>Eschrichtiidae</taxon>
        <taxon>Eschrichtius</taxon>
    </lineage>
</organism>
<name>A0AB34H3K3_ESCRO</name>
<feature type="region of interest" description="Disordered" evidence="1">
    <location>
        <begin position="179"/>
        <end position="246"/>
    </location>
</feature>
<gene>
    <name evidence="2" type="ORF">J1605_006958</name>
</gene>
<dbReference type="Proteomes" id="UP001159641">
    <property type="component" value="Unassembled WGS sequence"/>
</dbReference>
<accession>A0AB34H3K3</accession>
<dbReference type="EMBL" id="JAIQCJ010002005">
    <property type="protein sequence ID" value="KAJ8785998.1"/>
    <property type="molecule type" value="Genomic_DNA"/>
</dbReference>
<comment type="caution">
    <text evidence="2">The sequence shown here is derived from an EMBL/GenBank/DDBJ whole genome shotgun (WGS) entry which is preliminary data.</text>
</comment>
<reference evidence="2 3" key="1">
    <citation type="submission" date="2022-11" db="EMBL/GenBank/DDBJ databases">
        <title>Whole genome sequence of Eschrichtius robustus ER-17-0199.</title>
        <authorList>
            <person name="Bruniche-Olsen A."/>
            <person name="Black A.N."/>
            <person name="Fields C.J."/>
            <person name="Walden K."/>
            <person name="Dewoody J.A."/>
        </authorList>
    </citation>
    <scope>NUCLEOTIDE SEQUENCE [LARGE SCALE GENOMIC DNA]</scope>
    <source>
        <strain evidence="2">ER-17-0199</strain>
        <tissue evidence="2">Blubber</tissue>
    </source>
</reference>
<evidence type="ECO:0000313" key="2">
    <source>
        <dbReference type="EMBL" id="KAJ8785998.1"/>
    </source>
</evidence>